<keyword evidence="2" id="KW-1185">Reference proteome</keyword>
<dbReference type="OrthoDB" id="6436104at2759"/>
<gene>
    <name evidence="1" type="primary">Tf2-9_47</name>
    <name evidence="1" type="ORF">TNCT_248271</name>
</gene>
<evidence type="ECO:0000313" key="2">
    <source>
        <dbReference type="Proteomes" id="UP000887116"/>
    </source>
</evidence>
<dbReference type="AlphaFoldDB" id="A0A8X6G9A6"/>
<protein>
    <submittedName>
        <fullName evidence="1">Transposon Tf2-9 polyprotein</fullName>
    </submittedName>
</protein>
<reference evidence="1" key="1">
    <citation type="submission" date="2020-07" db="EMBL/GenBank/DDBJ databases">
        <title>Multicomponent nature underlies the extraordinary mechanical properties of spider dragline silk.</title>
        <authorList>
            <person name="Kono N."/>
            <person name="Nakamura H."/>
            <person name="Mori M."/>
            <person name="Yoshida Y."/>
            <person name="Ohtoshi R."/>
            <person name="Malay A.D."/>
            <person name="Moran D.A.P."/>
            <person name="Tomita M."/>
            <person name="Numata K."/>
            <person name="Arakawa K."/>
        </authorList>
    </citation>
    <scope>NUCLEOTIDE SEQUENCE</scope>
</reference>
<dbReference type="InterPro" id="IPR012337">
    <property type="entry name" value="RNaseH-like_sf"/>
</dbReference>
<dbReference type="PANTHER" id="PTHR38681">
    <property type="entry name" value="RETROVIRUS-RELATED POL POLYPROTEIN FROM TRANSPOSON 412-LIKE PROTEIN-RELATED"/>
    <property type="match status" value="1"/>
</dbReference>
<evidence type="ECO:0000313" key="1">
    <source>
        <dbReference type="EMBL" id="GFQ99097.1"/>
    </source>
</evidence>
<proteinExistence type="predicted"/>
<comment type="caution">
    <text evidence="1">The sequence shown here is derived from an EMBL/GenBank/DDBJ whole genome shotgun (WGS) entry which is preliminary data.</text>
</comment>
<dbReference type="GO" id="GO:0003676">
    <property type="term" value="F:nucleic acid binding"/>
    <property type="evidence" value="ECO:0007669"/>
    <property type="project" value="InterPro"/>
</dbReference>
<organism evidence="1 2">
    <name type="scientific">Trichonephila clavata</name>
    <name type="common">Joro spider</name>
    <name type="synonym">Nephila clavata</name>
    <dbReference type="NCBI Taxonomy" id="2740835"/>
    <lineage>
        <taxon>Eukaryota</taxon>
        <taxon>Metazoa</taxon>
        <taxon>Ecdysozoa</taxon>
        <taxon>Arthropoda</taxon>
        <taxon>Chelicerata</taxon>
        <taxon>Arachnida</taxon>
        <taxon>Araneae</taxon>
        <taxon>Araneomorphae</taxon>
        <taxon>Entelegynae</taxon>
        <taxon>Araneoidea</taxon>
        <taxon>Nephilidae</taxon>
        <taxon>Trichonephila</taxon>
    </lineage>
</organism>
<dbReference type="SUPFAM" id="SSF53098">
    <property type="entry name" value="Ribonuclease H-like"/>
    <property type="match status" value="1"/>
</dbReference>
<sequence>MTPYHLQFNGLIERQHRSVKASLRCHLQQSKSWVDSLPFVLETRTSLKEDIGYSSAELLYGSPHCLPGEFVSKISNVQYSKFVQGLQRTIHDMKLSDTTHGNKTVFLFKQLSICSHVFICNNADSSSLQPVYSGPYAIKQ</sequence>
<dbReference type="Proteomes" id="UP000887116">
    <property type="component" value="Unassembled WGS sequence"/>
</dbReference>
<dbReference type="Gene3D" id="3.30.420.10">
    <property type="entry name" value="Ribonuclease H-like superfamily/Ribonuclease H"/>
    <property type="match status" value="1"/>
</dbReference>
<dbReference type="InterPro" id="IPR036397">
    <property type="entry name" value="RNaseH_sf"/>
</dbReference>
<name>A0A8X6G9A6_TRICU</name>
<accession>A0A8X6G9A6</accession>
<dbReference type="PANTHER" id="PTHR38681:SF1">
    <property type="entry name" value="RETROVIRUS-RELATED POL POLYPROTEIN FROM TRANSPOSON 412-LIKE PROTEIN"/>
    <property type="match status" value="1"/>
</dbReference>
<dbReference type="EMBL" id="BMAO01024964">
    <property type="protein sequence ID" value="GFQ99097.1"/>
    <property type="molecule type" value="Genomic_DNA"/>
</dbReference>